<proteinExistence type="predicted"/>
<feature type="transmembrane region" description="Helical" evidence="6">
    <location>
        <begin position="260"/>
        <end position="285"/>
    </location>
</feature>
<evidence type="ECO:0000256" key="4">
    <source>
        <dbReference type="ARBA" id="ARBA00022989"/>
    </source>
</evidence>
<dbReference type="GO" id="GO:0005886">
    <property type="term" value="C:plasma membrane"/>
    <property type="evidence" value="ECO:0007669"/>
    <property type="project" value="UniProtKB-SubCell"/>
</dbReference>
<evidence type="ECO:0000256" key="6">
    <source>
        <dbReference type="SAM" id="Phobius"/>
    </source>
</evidence>
<gene>
    <name evidence="7" type="ORF">DFO77_12343</name>
</gene>
<protein>
    <submittedName>
        <fullName evidence="7">tRNA-processing RNAse BN</fullName>
    </submittedName>
</protein>
<dbReference type="InterPro" id="IPR017039">
    <property type="entry name" value="Virul_fac_BrkB"/>
</dbReference>
<dbReference type="NCBIfam" id="TIGR00765">
    <property type="entry name" value="yihY_not_rbn"/>
    <property type="match status" value="1"/>
</dbReference>
<keyword evidence="4 6" id="KW-1133">Transmembrane helix</keyword>
<name>A0A2T0X4H8_9BACT</name>
<organism evidence="7 8">
    <name type="scientific">Marinilabilia salmonicolor</name>
    <dbReference type="NCBI Taxonomy" id="989"/>
    <lineage>
        <taxon>Bacteria</taxon>
        <taxon>Pseudomonadati</taxon>
        <taxon>Bacteroidota</taxon>
        <taxon>Bacteroidia</taxon>
        <taxon>Marinilabiliales</taxon>
        <taxon>Marinilabiliaceae</taxon>
        <taxon>Marinilabilia</taxon>
    </lineage>
</organism>
<dbReference type="PANTHER" id="PTHR30213">
    <property type="entry name" value="INNER MEMBRANE PROTEIN YHJD"/>
    <property type="match status" value="1"/>
</dbReference>
<evidence type="ECO:0000256" key="2">
    <source>
        <dbReference type="ARBA" id="ARBA00022475"/>
    </source>
</evidence>
<evidence type="ECO:0000313" key="8">
    <source>
        <dbReference type="Proteomes" id="UP000252733"/>
    </source>
</evidence>
<sequence>MAGLINKIKVFLFEDIWRIQRDDTSKRQFWLIRGLRIFSLAVRRFIIDQCQIKASALTFFSLLSVVPIAAMAFGIAKGFGFREALEEELQKRLVGHEEVVKWIQDFALEYLDNTKGGMIAGISLVVVLFAVMRLMNGIEESFNDIWDVKKSRPFIRKFSDYVSLMMIAILLLGTSSGLVVFVANSLRDIEMVSYASNFLLWVAPYLMIWLVFSLLFMIMPNTKVTAGSAIFGGIIAGSLFLGVQYGYIYFQVGVSKYNAIYGSFAALPLFLVWMQTSWMIVLFGAELSFAFQNEKSFEFEVDTRNMSNYTHKLVSLLIVQTVVKAFDRGEKLHSVSHLAEYLRLPVRLVKDLVYKLFEAGILVEVEGDSKDDTVLLPAYDINKMDLVGVLQRLENTGYSETIIGRSESVGIIKEKVDTFDQMLKQSPQNLLLKDLN</sequence>
<feature type="transmembrane region" description="Helical" evidence="6">
    <location>
        <begin position="116"/>
        <end position="135"/>
    </location>
</feature>
<keyword evidence="3 6" id="KW-0812">Transmembrane</keyword>
<dbReference type="AlphaFoldDB" id="A0A2T0X4H8"/>
<accession>A0A2T0X4H8</accession>
<comment type="caution">
    <text evidence="7">The sequence shown here is derived from an EMBL/GenBank/DDBJ whole genome shotgun (WGS) entry which is preliminary data.</text>
</comment>
<comment type="subcellular location">
    <subcellularLocation>
        <location evidence="1">Cell membrane</location>
        <topology evidence="1">Multi-pass membrane protein</topology>
    </subcellularLocation>
</comment>
<feature type="transmembrane region" description="Helical" evidence="6">
    <location>
        <begin position="230"/>
        <end position="248"/>
    </location>
</feature>
<evidence type="ECO:0000256" key="1">
    <source>
        <dbReference type="ARBA" id="ARBA00004651"/>
    </source>
</evidence>
<evidence type="ECO:0000313" key="7">
    <source>
        <dbReference type="EMBL" id="RCW30218.1"/>
    </source>
</evidence>
<keyword evidence="2" id="KW-1003">Cell membrane</keyword>
<dbReference type="EMBL" id="QPIZ01000023">
    <property type="protein sequence ID" value="RCW30218.1"/>
    <property type="molecule type" value="Genomic_DNA"/>
</dbReference>
<keyword evidence="5 6" id="KW-0472">Membrane</keyword>
<dbReference type="RefSeq" id="WP_106154491.1">
    <property type="nucleotide sequence ID" value="NZ_PVTS01000021.1"/>
</dbReference>
<keyword evidence="8" id="KW-1185">Reference proteome</keyword>
<dbReference type="PANTHER" id="PTHR30213:SF0">
    <property type="entry name" value="UPF0761 MEMBRANE PROTEIN YIHY"/>
    <property type="match status" value="1"/>
</dbReference>
<feature type="transmembrane region" description="Helical" evidence="6">
    <location>
        <begin position="198"/>
        <end position="218"/>
    </location>
</feature>
<evidence type="ECO:0000256" key="3">
    <source>
        <dbReference type="ARBA" id="ARBA00022692"/>
    </source>
</evidence>
<dbReference type="OrthoDB" id="9808671at2"/>
<feature type="transmembrane region" description="Helical" evidence="6">
    <location>
        <begin position="54"/>
        <end position="76"/>
    </location>
</feature>
<reference evidence="7 8" key="1">
    <citation type="submission" date="2018-07" db="EMBL/GenBank/DDBJ databases">
        <title>Freshwater and sediment microbial communities from various areas in North America, analyzing microbe dynamics in response to fracking.</title>
        <authorList>
            <person name="Lamendella R."/>
        </authorList>
    </citation>
    <scope>NUCLEOTIDE SEQUENCE [LARGE SCALE GENOMIC DNA]</scope>
    <source>
        <strain evidence="7 8">160A</strain>
    </source>
</reference>
<dbReference type="STRING" id="1168289.GCA_000259075_01907"/>
<feature type="transmembrane region" description="Helical" evidence="6">
    <location>
        <begin position="161"/>
        <end position="186"/>
    </location>
</feature>
<evidence type="ECO:0000256" key="5">
    <source>
        <dbReference type="ARBA" id="ARBA00023136"/>
    </source>
</evidence>
<dbReference type="Proteomes" id="UP000252733">
    <property type="component" value="Unassembled WGS sequence"/>
</dbReference>
<dbReference type="Pfam" id="PF03631">
    <property type="entry name" value="Virul_fac_BrkB"/>
    <property type="match status" value="1"/>
</dbReference>